<reference evidence="2 3" key="1">
    <citation type="journal article" date="2024" name="IMA Fungus">
        <title>IMA Genome - F19 : A genome assembly and annotation guide to empower mycologists, including annotated draft genome sequences of Ceratocystis pirilliformis, Diaporthe australafricana, Fusarium ophioides, Paecilomyces lecythidis, and Sporothrix stenoceras.</title>
        <authorList>
            <person name="Aylward J."/>
            <person name="Wilson A.M."/>
            <person name="Visagie C.M."/>
            <person name="Spraker J."/>
            <person name="Barnes I."/>
            <person name="Buitendag C."/>
            <person name="Ceriani C."/>
            <person name="Del Mar Angel L."/>
            <person name="du Plessis D."/>
            <person name="Fuchs T."/>
            <person name="Gasser K."/>
            <person name="Kramer D."/>
            <person name="Li W."/>
            <person name="Munsamy K."/>
            <person name="Piso A."/>
            <person name="Price J.L."/>
            <person name="Sonnekus B."/>
            <person name="Thomas C."/>
            <person name="van der Nest A."/>
            <person name="van Dijk A."/>
            <person name="van Heerden A."/>
            <person name="van Vuuren N."/>
            <person name="Yilmaz N."/>
            <person name="Duong T.A."/>
            <person name="van der Merwe N.A."/>
            <person name="Wingfield M.J."/>
            <person name="Wingfield B.D."/>
        </authorList>
    </citation>
    <scope>NUCLEOTIDE SEQUENCE [LARGE SCALE GENOMIC DNA]</scope>
    <source>
        <strain evidence="2 3">CMW 18300</strain>
    </source>
</reference>
<organism evidence="2 3">
    <name type="scientific">Diaporthe australafricana</name>
    <dbReference type="NCBI Taxonomy" id="127596"/>
    <lineage>
        <taxon>Eukaryota</taxon>
        <taxon>Fungi</taxon>
        <taxon>Dikarya</taxon>
        <taxon>Ascomycota</taxon>
        <taxon>Pezizomycotina</taxon>
        <taxon>Sordariomycetes</taxon>
        <taxon>Sordariomycetidae</taxon>
        <taxon>Diaporthales</taxon>
        <taxon>Diaporthaceae</taxon>
        <taxon>Diaporthe</taxon>
    </lineage>
</organism>
<keyword evidence="3" id="KW-1185">Reference proteome</keyword>
<proteinExistence type="predicted"/>
<sequence>MAQAQIQGGQFTTLTWSGYDRPRPGDDLMGWADKGLLLSRPFESDGLVSIRIYVDLGDEARVMFAYLDNVLWLSPPAPGLTVKPIVAGDESVMSTGNFRQIRQWLSHCNQNHPRCGLNPARSGPVFLPSRLIDVGGSEESCVRLISSTDSMRGDNLYTTLSYCWGGAQRLNLSSSNVTDFEKGFPLSSLPKTIREAIQDSVEDWEAEAVRMSDVYGSSYCTIMATHGRDSDEGIFRPRVDNVVRPTWHKVWYEDQARPTVFMREMPIEAEGELMWECQSTVTCESFPDGFGGNGVINNSYLWILKLKPTGHMTVALKRISAMLTWAT</sequence>
<dbReference type="EMBL" id="JAWRVE010000163">
    <property type="protein sequence ID" value="KAL1852112.1"/>
    <property type="molecule type" value="Genomic_DNA"/>
</dbReference>
<dbReference type="Proteomes" id="UP001583177">
    <property type="component" value="Unassembled WGS sequence"/>
</dbReference>
<protein>
    <recommendedName>
        <fullName evidence="1">Heterokaryon incompatibility domain-containing protein</fullName>
    </recommendedName>
</protein>
<gene>
    <name evidence="2" type="ORF">Daus18300_012259</name>
</gene>
<evidence type="ECO:0000313" key="3">
    <source>
        <dbReference type="Proteomes" id="UP001583177"/>
    </source>
</evidence>
<dbReference type="PANTHER" id="PTHR33112:SF10">
    <property type="entry name" value="TOL"/>
    <property type="match status" value="1"/>
</dbReference>
<feature type="domain" description="Heterokaryon incompatibility" evidence="1">
    <location>
        <begin position="197"/>
        <end position="255"/>
    </location>
</feature>
<feature type="non-terminal residue" evidence="2">
    <location>
        <position position="327"/>
    </location>
</feature>
<name>A0ABR3W387_9PEZI</name>
<accession>A0ABR3W387</accession>
<dbReference type="InterPro" id="IPR010730">
    <property type="entry name" value="HET"/>
</dbReference>
<evidence type="ECO:0000259" key="1">
    <source>
        <dbReference type="Pfam" id="PF06985"/>
    </source>
</evidence>
<dbReference type="Pfam" id="PF06985">
    <property type="entry name" value="HET"/>
    <property type="match status" value="1"/>
</dbReference>
<comment type="caution">
    <text evidence="2">The sequence shown here is derived from an EMBL/GenBank/DDBJ whole genome shotgun (WGS) entry which is preliminary data.</text>
</comment>
<dbReference type="PANTHER" id="PTHR33112">
    <property type="entry name" value="DOMAIN PROTEIN, PUTATIVE-RELATED"/>
    <property type="match status" value="1"/>
</dbReference>
<evidence type="ECO:0000313" key="2">
    <source>
        <dbReference type="EMBL" id="KAL1852112.1"/>
    </source>
</evidence>